<dbReference type="GeneID" id="302997930"/>
<dbReference type="EMBL" id="CP002631">
    <property type="protein sequence ID" value="AEB13681.1"/>
    <property type="molecule type" value="Genomic_DNA"/>
</dbReference>
<feature type="transmembrane region" description="Helical" evidence="1">
    <location>
        <begin position="46"/>
        <end position="67"/>
    </location>
</feature>
<gene>
    <name evidence="2" type="ordered locus">Tresu_0745</name>
</gene>
<dbReference type="HOGENOM" id="CLU_120435_3_0_12"/>
<evidence type="ECO:0000313" key="3">
    <source>
        <dbReference type="Proteomes" id="UP000006852"/>
    </source>
</evidence>
<feature type="transmembrane region" description="Helical" evidence="1">
    <location>
        <begin position="12"/>
        <end position="40"/>
    </location>
</feature>
<dbReference type="RefSeq" id="WP_013700979.1">
    <property type="nucleotide sequence ID" value="NC_015385.1"/>
</dbReference>
<reference evidence="3" key="2">
    <citation type="submission" date="2011-04" db="EMBL/GenBank/DDBJ databases">
        <title>The complete genome of chromosome of Treponema succinifaciens DSM 2489.</title>
        <authorList>
            <person name="Lucas S."/>
            <person name="Copeland A."/>
            <person name="Lapidus A."/>
            <person name="Bruce D."/>
            <person name="Goodwin L."/>
            <person name="Pitluck S."/>
            <person name="Peters L."/>
            <person name="Kyrpides N."/>
            <person name="Mavromatis K."/>
            <person name="Ivanova N."/>
            <person name="Ovchinnikova G."/>
            <person name="Teshima H."/>
            <person name="Detter J.C."/>
            <person name="Tapia R."/>
            <person name="Han C."/>
            <person name="Land M."/>
            <person name="Hauser L."/>
            <person name="Markowitz V."/>
            <person name="Cheng J.-F."/>
            <person name="Hugenholtz P."/>
            <person name="Woyke T."/>
            <person name="Wu D."/>
            <person name="Gronow S."/>
            <person name="Wellnitz S."/>
            <person name="Brambilla E."/>
            <person name="Klenk H.-P."/>
            <person name="Eisen J.A."/>
        </authorList>
    </citation>
    <scope>NUCLEOTIDE SEQUENCE [LARGE SCALE GENOMIC DNA]</scope>
    <source>
        <strain evidence="3">ATCC 33096 / DSM 2489 / 6091</strain>
    </source>
</reference>
<organism evidence="2 3">
    <name type="scientific">Treponema succinifaciens (strain ATCC 33096 / DSM 2489 / 6091)</name>
    <dbReference type="NCBI Taxonomy" id="869209"/>
    <lineage>
        <taxon>Bacteria</taxon>
        <taxon>Pseudomonadati</taxon>
        <taxon>Spirochaetota</taxon>
        <taxon>Spirochaetia</taxon>
        <taxon>Spirochaetales</taxon>
        <taxon>Treponemataceae</taxon>
        <taxon>Treponema</taxon>
    </lineage>
</organism>
<keyword evidence="1" id="KW-0812">Transmembrane</keyword>
<reference evidence="2 3" key="1">
    <citation type="journal article" date="2011" name="Stand. Genomic Sci.">
        <title>Complete genome sequence of Treponema succinifaciens type strain (6091).</title>
        <authorList>
            <person name="Han C."/>
            <person name="Gronow S."/>
            <person name="Teshima H."/>
            <person name="Lapidus A."/>
            <person name="Nolan M."/>
            <person name="Lucas S."/>
            <person name="Hammon N."/>
            <person name="Deshpande S."/>
            <person name="Cheng J.F."/>
            <person name="Zeytun A."/>
            <person name="Tapia R."/>
            <person name="Goodwin L."/>
            <person name="Pitluck S."/>
            <person name="Liolios K."/>
            <person name="Pagani I."/>
            <person name="Ivanova N."/>
            <person name="Mavromatis K."/>
            <person name="Mikhailova N."/>
            <person name="Huntemann M."/>
            <person name="Pati A."/>
            <person name="Chen A."/>
            <person name="Palaniappan K."/>
            <person name="Land M."/>
            <person name="Hauser L."/>
            <person name="Brambilla E.M."/>
            <person name="Rohde M."/>
            <person name="Goker M."/>
            <person name="Woyke T."/>
            <person name="Bristow J."/>
            <person name="Eisen J.A."/>
            <person name="Markowitz V."/>
            <person name="Hugenholtz P."/>
            <person name="Kyrpides N.C."/>
            <person name="Klenk H.P."/>
            <person name="Detter J.C."/>
        </authorList>
    </citation>
    <scope>NUCLEOTIDE SEQUENCE [LARGE SCALE GENOMIC DNA]</scope>
    <source>
        <strain evidence="3">ATCC 33096 / DSM 2489 / 6091</strain>
    </source>
</reference>
<dbReference type="AlphaFoldDB" id="F2NX68"/>
<keyword evidence="3" id="KW-1185">Reference proteome</keyword>
<evidence type="ECO:0000313" key="2">
    <source>
        <dbReference type="EMBL" id="AEB13681.1"/>
    </source>
</evidence>
<evidence type="ECO:0000256" key="1">
    <source>
        <dbReference type="SAM" id="Phobius"/>
    </source>
</evidence>
<protein>
    <submittedName>
        <fullName evidence="2">Uncharacterized protein</fullName>
    </submittedName>
</protein>
<dbReference type="STRING" id="869209.Tresu_0745"/>
<proteinExistence type="predicted"/>
<dbReference type="Proteomes" id="UP000006852">
    <property type="component" value="Chromosome"/>
</dbReference>
<keyword evidence="1" id="KW-0472">Membrane</keyword>
<name>F2NX68_TRES6</name>
<dbReference type="OrthoDB" id="583732at2"/>
<keyword evidence="1" id="KW-1133">Transmembrane helix</keyword>
<sequence>MDEFVERLAGIGVPALVFLIIMSTTGLAGAAAITATLALLGPGGMIGGVITLIVIGAGASVISKYGYSAIITATCKKIMQKDNLTREQMCEKIDKYPITKGLKEKVKAKIREA</sequence>
<accession>F2NX68</accession>
<dbReference type="KEGG" id="tsu:Tresu_0745"/>